<dbReference type="InterPro" id="IPR003442">
    <property type="entry name" value="T6A_TsaE"/>
</dbReference>
<keyword evidence="4" id="KW-0963">Cytoplasm</keyword>
<dbReference type="Pfam" id="PF02367">
    <property type="entry name" value="TsaE"/>
    <property type="match status" value="1"/>
</dbReference>
<evidence type="ECO:0000313" key="12">
    <source>
        <dbReference type="Proteomes" id="UP000290848"/>
    </source>
</evidence>
<dbReference type="Gene3D" id="3.40.50.300">
    <property type="entry name" value="P-loop containing nucleotide triphosphate hydrolases"/>
    <property type="match status" value="1"/>
</dbReference>
<evidence type="ECO:0000256" key="2">
    <source>
        <dbReference type="ARBA" id="ARBA00007599"/>
    </source>
</evidence>
<dbReference type="RefSeq" id="WP_128768027.1">
    <property type="nucleotide sequence ID" value="NZ_RXOC01000002.1"/>
</dbReference>
<keyword evidence="11" id="KW-0808">Transferase</keyword>
<reference evidence="11 12" key="1">
    <citation type="submission" date="2018-12" db="EMBL/GenBank/DDBJ databases">
        <title>The Draft Genome Sequence of the Soil Bacterium Pedobacter tournemirensis R1.</title>
        <authorList>
            <person name="He J."/>
        </authorList>
    </citation>
    <scope>NUCLEOTIDE SEQUENCE [LARGE SCALE GENOMIC DNA]</scope>
    <source>
        <strain evidence="11 12">R1</strain>
    </source>
</reference>
<evidence type="ECO:0000256" key="4">
    <source>
        <dbReference type="ARBA" id="ARBA00022490"/>
    </source>
</evidence>
<dbReference type="GO" id="GO:0046872">
    <property type="term" value="F:metal ion binding"/>
    <property type="evidence" value="ECO:0007669"/>
    <property type="project" value="UniProtKB-KW"/>
</dbReference>
<gene>
    <name evidence="11" type="primary">tsaE</name>
    <name evidence="11" type="ORF">EKH83_03570</name>
</gene>
<sequence>MESKVSDITELSRVADELLSFAGNEKIFLLYGDMGAGKTTFIKTVCARLGVQDMVSSPTFSIVNEYKANGGMVFHFDFYRLKDETEALDLGYEDYFYSGNYCFIEWPEKIPHLIPEHFIKVSITAEDDDARHIIASRQ</sequence>
<name>A0A4Q0MFN8_9SPHI</name>
<dbReference type="PANTHER" id="PTHR33540:SF2">
    <property type="entry name" value="TRNA THREONYLCARBAMOYLADENOSINE BIOSYNTHESIS PROTEIN TSAE"/>
    <property type="match status" value="1"/>
</dbReference>
<dbReference type="PANTHER" id="PTHR33540">
    <property type="entry name" value="TRNA THREONYLCARBAMOYLADENOSINE BIOSYNTHESIS PROTEIN TSAE"/>
    <property type="match status" value="1"/>
</dbReference>
<evidence type="ECO:0000256" key="6">
    <source>
        <dbReference type="ARBA" id="ARBA00022723"/>
    </source>
</evidence>
<accession>A0A4Q0MFN8</accession>
<keyword evidence="7" id="KW-0547">Nucleotide-binding</keyword>
<evidence type="ECO:0000256" key="10">
    <source>
        <dbReference type="ARBA" id="ARBA00032441"/>
    </source>
</evidence>
<dbReference type="SUPFAM" id="SSF52540">
    <property type="entry name" value="P-loop containing nucleoside triphosphate hydrolases"/>
    <property type="match status" value="1"/>
</dbReference>
<keyword evidence="8" id="KW-0067">ATP-binding</keyword>
<evidence type="ECO:0000256" key="7">
    <source>
        <dbReference type="ARBA" id="ARBA00022741"/>
    </source>
</evidence>
<organism evidence="11 12">
    <name type="scientific">Arcticibacter tournemirensis</name>
    <dbReference type="NCBI Taxonomy" id="699437"/>
    <lineage>
        <taxon>Bacteria</taxon>
        <taxon>Pseudomonadati</taxon>
        <taxon>Bacteroidota</taxon>
        <taxon>Sphingobacteriia</taxon>
        <taxon>Sphingobacteriales</taxon>
        <taxon>Sphingobacteriaceae</taxon>
        <taxon>Arcticibacter</taxon>
    </lineage>
</organism>
<evidence type="ECO:0000313" key="11">
    <source>
        <dbReference type="EMBL" id="RXF71779.1"/>
    </source>
</evidence>
<evidence type="ECO:0000256" key="1">
    <source>
        <dbReference type="ARBA" id="ARBA00004496"/>
    </source>
</evidence>
<evidence type="ECO:0000256" key="8">
    <source>
        <dbReference type="ARBA" id="ARBA00022840"/>
    </source>
</evidence>
<evidence type="ECO:0000256" key="5">
    <source>
        <dbReference type="ARBA" id="ARBA00022694"/>
    </source>
</evidence>
<dbReference type="AlphaFoldDB" id="A0A4Q0MFN8"/>
<keyword evidence="6" id="KW-0479">Metal-binding</keyword>
<comment type="caution">
    <text evidence="11">The sequence shown here is derived from an EMBL/GenBank/DDBJ whole genome shotgun (WGS) entry which is preliminary data.</text>
</comment>
<comment type="similarity">
    <text evidence="2">Belongs to the TsaE family.</text>
</comment>
<dbReference type="GO" id="GO:0002949">
    <property type="term" value="P:tRNA threonylcarbamoyladenosine modification"/>
    <property type="evidence" value="ECO:0007669"/>
    <property type="project" value="InterPro"/>
</dbReference>
<evidence type="ECO:0000256" key="9">
    <source>
        <dbReference type="ARBA" id="ARBA00022842"/>
    </source>
</evidence>
<dbReference type="EMBL" id="RXOC01000002">
    <property type="protein sequence ID" value="RXF71779.1"/>
    <property type="molecule type" value="Genomic_DNA"/>
</dbReference>
<proteinExistence type="inferred from homology"/>
<comment type="subcellular location">
    <subcellularLocation>
        <location evidence="1">Cytoplasm</location>
    </subcellularLocation>
</comment>
<dbReference type="InterPro" id="IPR027417">
    <property type="entry name" value="P-loop_NTPase"/>
</dbReference>
<dbReference type="NCBIfam" id="TIGR00150">
    <property type="entry name" value="T6A_YjeE"/>
    <property type="match status" value="1"/>
</dbReference>
<keyword evidence="5" id="KW-0819">tRNA processing</keyword>
<protein>
    <recommendedName>
        <fullName evidence="3">tRNA threonylcarbamoyladenosine biosynthesis protein TsaE</fullName>
    </recommendedName>
    <alternativeName>
        <fullName evidence="10">t(6)A37 threonylcarbamoyladenosine biosynthesis protein TsaE</fullName>
    </alternativeName>
</protein>
<keyword evidence="9" id="KW-0460">Magnesium</keyword>
<dbReference type="GO" id="GO:0005524">
    <property type="term" value="F:ATP binding"/>
    <property type="evidence" value="ECO:0007669"/>
    <property type="project" value="UniProtKB-KW"/>
</dbReference>
<dbReference type="Proteomes" id="UP000290848">
    <property type="component" value="Unassembled WGS sequence"/>
</dbReference>
<dbReference type="GO" id="GO:0016740">
    <property type="term" value="F:transferase activity"/>
    <property type="evidence" value="ECO:0007669"/>
    <property type="project" value="UniProtKB-KW"/>
</dbReference>
<dbReference type="GO" id="GO:0005737">
    <property type="term" value="C:cytoplasm"/>
    <property type="evidence" value="ECO:0007669"/>
    <property type="project" value="UniProtKB-SubCell"/>
</dbReference>
<evidence type="ECO:0000256" key="3">
    <source>
        <dbReference type="ARBA" id="ARBA00019010"/>
    </source>
</evidence>